<evidence type="ECO:0000313" key="2">
    <source>
        <dbReference type="Proteomes" id="UP000825935"/>
    </source>
</evidence>
<sequence>MHYTRTCIFLRMRNFHQTALRNEALPFCVRVCLLPLAHGHVFGWPEFTFWVTGKVFQEHMDVRWPDFGWPEMDFGSPDLGAYEGTVTGFKVAGEMDLGSPDLSAHEDSVANF</sequence>
<comment type="caution">
    <text evidence="1">The sequence shown here is derived from an EMBL/GenBank/DDBJ whole genome shotgun (WGS) entry which is preliminary data.</text>
</comment>
<proteinExistence type="predicted"/>
<accession>A0A8T2S673</accession>
<dbReference type="Proteomes" id="UP000825935">
    <property type="component" value="Chromosome 22"/>
</dbReference>
<gene>
    <name evidence="1" type="ORF">KP509_22G039700</name>
</gene>
<dbReference type="EMBL" id="CM035427">
    <property type="protein sequence ID" value="KAH7306953.1"/>
    <property type="molecule type" value="Genomic_DNA"/>
</dbReference>
<evidence type="ECO:0000313" key="1">
    <source>
        <dbReference type="EMBL" id="KAH7306953.1"/>
    </source>
</evidence>
<dbReference type="AlphaFoldDB" id="A0A8T2S673"/>
<organism evidence="1 2">
    <name type="scientific">Ceratopteris richardii</name>
    <name type="common">Triangle waterfern</name>
    <dbReference type="NCBI Taxonomy" id="49495"/>
    <lineage>
        <taxon>Eukaryota</taxon>
        <taxon>Viridiplantae</taxon>
        <taxon>Streptophyta</taxon>
        <taxon>Embryophyta</taxon>
        <taxon>Tracheophyta</taxon>
        <taxon>Polypodiopsida</taxon>
        <taxon>Polypodiidae</taxon>
        <taxon>Polypodiales</taxon>
        <taxon>Pteridineae</taxon>
        <taxon>Pteridaceae</taxon>
        <taxon>Parkerioideae</taxon>
        <taxon>Ceratopteris</taxon>
    </lineage>
</organism>
<reference evidence="1" key="1">
    <citation type="submission" date="2021-08" db="EMBL/GenBank/DDBJ databases">
        <title>WGS assembly of Ceratopteris richardii.</title>
        <authorList>
            <person name="Marchant D.B."/>
            <person name="Chen G."/>
            <person name="Jenkins J."/>
            <person name="Shu S."/>
            <person name="Leebens-Mack J."/>
            <person name="Grimwood J."/>
            <person name="Schmutz J."/>
            <person name="Soltis P."/>
            <person name="Soltis D."/>
            <person name="Chen Z.-H."/>
        </authorList>
    </citation>
    <scope>NUCLEOTIDE SEQUENCE</scope>
    <source>
        <strain evidence="1">Whitten #5841</strain>
        <tissue evidence="1">Leaf</tissue>
    </source>
</reference>
<protein>
    <submittedName>
        <fullName evidence="1">Uncharacterized protein</fullName>
    </submittedName>
</protein>
<keyword evidence="2" id="KW-1185">Reference proteome</keyword>
<name>A0A8T2S673_CERRI</name>